<proteinExistence type="predicted"/>
<dbReference type="EMBL" id="ML986584">
    <property type="protein sequence ID" value="KAF2269021.1"/>
    <property type="molecule type" value="Genomic_DNA"/>
</dbReference>
<keyword evidence="3" id="KW-1185">Reference proteome</keyword>
<gene>
    <name evidence="2" type="ORF">CC78DRAFT_565119</name>
</gene>
<accession>A0A9P4N9D2</accession>
<dbReference type="Proteomes" id="UP000800093">
    <property type="component" value="Unassembled WGS sequence"/>
</dbReference>
<feature type="region of interest" description="Disordered" evidence="1">
    <location>
        <begin position="421"/>
        <end position="467"/>
    </location>
</feature>
<evidence type="ECO:0000256" key="1">
    <source>
        <dbReference type="SAM" id="MobiDB-lite"/>
    </source>
</evidence>
<sequence length="467" mass="53341">MARGLETAAKGPFELVQAANTNDRFRLLEDPSVPEPNLDVDINPIFRPANFPNAGDEIYQRLQPSLRLASMFLYHDSVLEWFVAPLLGQTRTCTLSYETYLSNPLINKTDSERKKLINRVRQALRCLAHCIHFRFLDSGHERFYARTTMFPIKPVHKPICIPIFGSPESVRIDIRIQYYNFLCNDYARASMCERYRQDFSLAVNILHELCHAVGVMRRGDLKEPRIRLDHPKKSEYGYAWENFMFGGVLNPFDRSSDAISFLMRKMWADDEAAMAAGGKDWTAVPVSYLAQWFRTETWNAIAEHGPTVVSPPPVQLRLRKDASRYLVLSDCAAALDDIRRLQTQVHKFYVGRRSDEIPDSALLILGTEKRLIDTHVLQYYTLPGPSRDIPRGQSYSDFATTPEATCTSSILAKIKAPLIKPSTRASKRSSQLKPRVSKRIKNPSHRIPDYSAAEQDSSCRPMKQLQV</sequence>
<organism evidence="2 3">
    <name type="scientific">Lojkania enalia</name>
    <dbReference type="NCBI Taxonomy" id="147567"/>
    <lineage>
        <taxon>Eukaryota</taxon>
        <taxon>Fungi</taxon>
        <taxon>Dikarya</taxon>
        <taxon>Ascomycota</taxon>
        <taxon>Pezizomycotina</taxon>
        <taxon>Dothideomycetes</taxon>
        <taxon>Pleosporomycetidae</taxon>
        <taxon>Pleosporales</taxon>
        <taxon>Pleosporales incertae sedis</taxon>
        <taxon>Lojkania</taxon>
    </lineage>
</organism>
<protein>
    <submittedName>
        <fullName evidence="2">Uncharacterized protein</fullName>
    </submittedName>
</protein>
<evidence type="ECO:0000313" key="2">
    <source>
        <dbReference type="EMBL" id="KAF2269021.1"/>
    </source>
</evidence>
<dbReference type="OrthoDB" id="10254945at2759"/>
<evidence type="ECO:0000313" key="3">
    <source>
        <dbReference type="Proteomes" id="UP000800093"/>
    </source>
</evidence>
<feature type="compositionally biased region" description="Basic residues" evidence="1">
    <location>
        <begin position="435"/>
        <end position="444"/>
    </location>
</feature>
<dbReference type="AlphaFoldDB" id="A0A9P4N9D2"/>
<reference evidence="3" key="1">
    <citation type="journal article" date="2020" name="Stud. Mycol.">
        <title>101 Dothideomycetes genomes: A test case for predicting lifestyles and emergence of pathogens.</title>
        <authorList>
            <person name="Haridas S."/>
            <person name="Albert R."/>
            <person name="Binder M."/>
            <person name="Bloem J."/>
            <person name="LaButti K."/>
            <person name="Salamov A."/>
            <person name="Andreopoulos B."/>
            <person name="Baker S."/>
            <person name="Barry K."/>
            <person name="Bills G."/>
            <person name="Bluhm B."/>
            <person name="Cannon C."/>
            <person name="Castanera R."/>
            <person name="Culley D."/>
            <person name="Daum C."/>
            <person name="Ezra D."/>
            <person name="Gonzalez J."/>
            <person name="Henrissat B."/>
            <person name="Kuo A."/>
            <person name="Liang C."/>
            <person name="Lipzen A."/>
            <person name="Lutzoni F."/>
            <person name="Magnuson J."/>
            <person name="Mondo S."/>
            <person name="Nolan M."/>
            <person name="Ohm R."/>
            <person name="Pangilinan J."/>
            <person name="Park H.-J."/>
            <person name="Ramirez L."/>
            <person name="Alfaro M."/>
            <person name="Sun H."/>
            <person name="Tritt A."/>
            <person name="Yoshinaga Y."/>
            <person name="Zwiers L.-H."/>
            <person name="Turgeon B."/>
            <person name="Goodwin S."/>
            <person name="Spatafora J."/>
            <person name="Crous P."/>
            <person name="Grigoriev I."/>
        </authorList>
    </citation>
    <scope>NUCLEOTIDE SEQUENCE [LARGE SCALE GENOMIC DNA]</scope>
    <source>
        <strain evidence="3">CBS 304.66</strain>
    </source>
</reference>
<name>A0A9P4N9D2_9PLEO</name>
<comment type="caution">
    <text evidence="2">The sequence shown here is derived from an EMBL/GenBank/DDBJ whole genome shotgun (WGS) entry which is preliminary data.</text>
</comment>